<comment type="caution">
    <text evidence="1">The sequence shown here is derived from an EMBL/GenBank/DDBJ whole genome shotgun (WGS) entry which is preliminary data.</text>
</comment>
<dbReference type="AlphaFoldDB" id="A0A1F7X148"/>
<sequence>MFIFPTYKLEFILPGFIIQGGGFYLHPFFMEEQKTTKDKYWIKPGMAVAHRTNLGFMYTVKTILKESREIKCDKEEEGSYYNEKEKCYMKRKTFMKGIEVQFINRYQEIDTEIFHSRELIPWEIAQQGAKIVNDWIKKQIN</sequence>
<dbReference type="EMBL" id="MGFQ01000035">
    <property type="protein sequence ID" value="OGM08824.1"/>
    <property type="molecule type" value="Genomic_DNA"/>
</dbReference>
<gene>
    <name evidence="1" type="ORF">A2Z67_02345</name>
</gene>
<evidence type="ECO:0000313" key="1">
    <source>
        <dbReference type="EMBL" id="OGM08824.1"/>
    </source>
</evidence>
<dbReference type="Proteomes" id="UP000176939">
    <property type="component" value="Unassembled WGS sequence"/>
</dbReference>
<protein>
    <submittedName>
        <fullName evidence="1">Uncharacterized protein</fullName>
    </submittedName>
</protein>
<organism evidence="1 2">
    <name type="scientific">Candidatus Woesebacteria bacterium RBG_13_36_22</name>
    <dbReference type="NCBI Taxonomy" id="1802478"/>
    <lineage>
        <taxon>Bacteria</taxon>
        <taxon>Candidatus Woeseibacteriota</taxon>
    </lineage>
</organism>
<evidence type="ECO:0000313" key="2">
    <source>
        <dbReference type="Proteomes" id="UP000176939"/>
    </source>
</evidence>
<proteinExistence type="predicted"/>
<accession>A0A1F7X148</accession>
<reference evidence="1 2" key="1">
    <citation type="journal article" date="2016" name="Nat. Commun.">
        <title>Thousands of microbial genomes shed light on interconnected biogeochemical processes in an aquifer system.</title>
        <authorList>
            <person name="Anantharaman K."/>
            <person name="Brown C.T."/>
            <person name="Hug L.A."/>
            <person name="Sharon I."/>
            <person name="Castelle C.J."/>
            <person name="Probst A.J."/>
            <person name="Thomas B.C."/>
            <person name="Singh A."/>
            <person name="Wilkins M.J."/>
            <person name="Karaoz U."/>
            <person name="Brodie E.L."/>
            <person name="Williams K.H."/>
            <person name="Hubbard S.S."/>
            <person name="Banfield J.F."/>
        </authorList>
    </citation>
    <scope>NUCLEOTIDE SEQUENCE [LARGE SCALE GENOMIC DNA]</scope>
</reference>
<name>A0A1F7X148_9BACT</name>